<dbReference type="EMBL" id="HBFQ01004004">
    <property type="protein sequence ID" value="CAD8828434.1"/>
    <property type="molecule type" value="Transcribed_RNA"/>
</dbReference>
<reference evidence="2" key="1">
    <citation type="submission" date="2021-01" db="EMBL/GenBank/DDBJ databases">
        <authorList>
            <person name="Corre E."/>
            <person name="Pelletier E."/>
            <person name="Niang G."/>
            <person name="Scheremetjew M."/>
            <person name="Finn R."/>
            <person name="Kale V."/>
            <person name="Holt S."/>
            <person name="Cochrane G."/>
            <person name="Meng A."/>
            <person name="Brown T."/>
            <person name="Cohen L."/>
        </authorList>
    </citation>
    <scope>NUCLEOTIDE SEQUENCE</scope>
</reference>
<feature type="domain" description="NADAR" evidence="1">
    <location>
        <begin position="11"/>
        <end position="137"/>
    </location>
</feature>
<dbReference type="Pfam" id="PF08719">
    <property type="entry name" value="NADAR"/>
    <property type="match status" value="1"/>
</dbReference>
<evidence type="ECO:0000313" key="2">
    <source>
        <dbReference type="EMBL" id="CAD8828434.1"/>
    </source>
</evidence>
<proteinExistence type="predicted"/>
<dbReference type="SUPFAM" id="SSF143990">
    <property type="entry name" value="YbiA-like"/>
    <property type="match status" value="1"/>
</dbReference>
<name>A0A7S0ZPS5_NOCSC</name>
<dbReference type="AlphaFoldDB" id="A0A7S0ZPS5"/>
<protein>
    <recommendedName>
        <fullName evidence="1">NADAR domain-containing protein</fullName>
    </recommendedName>
</protein>
<dbReference type="InterPro" id="IPR012816">
    <property type="entry name" value="NADAR"/>
</dbReference>
<evidence type="ECO:0000259" key="1">
    <source>
        <dbReference type="Pfam" id="PF08719"/>
    </source>
</evidence>
<dbReference type="InterPro" id="IPR037238">
    <property type="entry name" value="YbiA-like_sf"/>
</dbReference>
<dbReference type="Gene3D" id="1.10.357.40">
    <property type="entry name" value="YbiA-like"/>
    <property type="match status" value="1"/>
</dbReference>
<accession>A0A7S0ZPS5</accession>
<dbReference type="CDD" id="cd15457">
    <property type="entry name" value="NADAR"/>
    <property type="match status" value="1"/>
</dbReference>
<sequence>MGGPGTVDGQEREEFANFLPCRIEKDGIVYPSAEHFFQAHKTLDRAERQDIAGTSFESVHGRGQRVTLRPDWEAVKLSVMLQAAELKYEQHPNLRAALLHTRGRMTFTPSAGFWGVDDNGAGENWNGRIHDAVRAKLGGNSALYDSICGEIAARSKELGSTT</sequence>
<organism evidence="2">
    <name type="scientific">Noctiluca scintillans</name>
    <name type="common">Sea sparkle</name>
    <name type="synonym">Red tide dinoflagellate</name>
    <dbReference type="NCBI Taxonomy" id="2966"/>
    <lineage>
        <taxon>Eukaryota</taxon>
        <taxon>Sar</taxon>
        <taxon>Alveolata</taxon>
        <taxon>Dinophyceae</taxon>
        <taxon>Noctilucales</taxon>
        <taxon>Noctilucaceae</taxon>
        <taxon>Noctiluca</taxon>
    </lineage>
</organism>
<gene>
    <name evidence="2" type="ORF">NSCI0253_LOCUS2780</name>
</gene>